<reference evidence="2" key="2">
    <citation type="journal article" date="2015" name="Fish Shellfish Immunol.">
        <title>Early steps in the European eel (Anguilla anguilla)-Vibrio vulnificus interaction in the gills: Role of the RtxA13 toxin.</title>
        <authorList>
            <person name="Callol A."/>
            <person name="Pajuelo D."/>
            <person name="Ebbesson L."/>
            <person name="Teles M."/>
            <person name="MacKenzie S."/>
            <person name="Amaro C."/>
        </authorList>
    </citation>
    <scope>NUCLEOTIDE SEQUENCE</scope>
</reference>
<organism evidence="2">
    <name type="scientific">Anguilla anguilla</name>
    <name type="common">European freshwater eel</name>
    <name type="synonym">Muraena anguilla</name>
    <dbReference type="NCBI Taxonomy" id="7936"/>
    <lineage>
        <taxon>Eukaryota</taxon>
        <taxon>Metazoa</taxon>
        <taxon>Chordata</taxon>
        <taxon>Craniata</taxon>
        <taxon>Vertebrata</taxon>
        <taxon>Euteleostomi</taxon>
        <taxon>Actinopterygii</taxon>
        <taxon>Neopterygii</taxon>
        <taxon>Teleostei</taxon>
        <taxon>Anguilliformes</taxon>
        <taxon>Anguillidae</taxon>
        <taxon>Anguilla</taxon>
    </lineage>
</organism>
<sequence length="55" mass="6118">MNYICLASATQPEQDTRWYDWWWYGSMSCSLMNLILVSLGGAGRGLCEVIGVSPS</sequence>
<keyword evidence="1" id="KW-0812">Transmembrane</keyword>
<protein>
    <submittedName>
        <fullName evidence="2">Uncharacterized protein</fullName>
    </submittedName>
</protein>
<accession>A0A0E9SPU3</accession>
<keyword evidence="1" id="KW-1133">Transmembrane helix</keyword>
<proteinExistence type="predicted"/>
<dbReference type="AlphaFoldDB" id="A0A0E9SPU3"/>
<name>A0A0E9SPU3_ANGAN</name>
<keyword evidence="1" id="KW-0472">Membrane</keyword>
<dbReference type="EMBL" id="GBXM01065208">
    <property type="protein sequence ID" value="JAH43369.1"/>
    <property type="molecule type" value="Transcribed_RNA"/>
</dbReference>
<evidence type="ECO:0000313" key="2">
    <source>
        <dbReference type="EMBL" id="JAH43369.1"/>
    </source>
</evidence>
<reference evidence="2" key="1">
    <citation type="submission" date="2014-11" db="EMBL/GenBank/DDBJ databases">
        <authorList>
            <person name="Amaro Gonzalez C."/>
        </authorList>
    </citation>
    <scope>NUCLEOTIDE SEQUENCE</scope>
</reference>
<feature type="transmembrane region" description="Helical" evidence="1">
    <location>
        <begin position="21"/>
        <end position="39"/>
    </location>
</feature>
<evidence type="ECO:0000256" key="1">
    <source>
        <dbReference type="SAM" id="Phobius"/>
    </source>
</evidence>